<dbReference type="GO" id="GO:0030163">
    <property type="term" value="P:protein catabolic process"/>
    <property type="evidence" value="ECO:0007669"/>
    <property type="project" value="InterPro"/>
</dbReference>
<reference evidence="4" key="1">
    <citation type="journal article" date="2020" name="mSystems">
        <title>Genome- and Community-Level Interaction Insights into Carbon Utilization and Element Cycling Functions of Hydrothermarchaeota in Hydrothermal Sediment.</title>
        <authorList>
            <person name="Zhou Z."/>
            <person name="Liu Y."/>
            <person name="Xu W."/>
            <person name="Pan J."/>
            <person name="Luo Z.H."/>
            <person name="Li M."/>
        </authorList>
    </citation>
    <scope>NUCLEOTIDE SEQUENCE [LARGE SCALE GENOMIC DNA]</scope>
    <source>
        <strain evidence="4">HyVt-489</strain>
    </source>
</reference>
<dbReference type="GO" id="GO:0008914">
    <property type="term" value="F:leucyl-tRNA--protein transferase activity"/>
    <property type="evidence" value="ECO:0007669"/>
    <property type="project" value="InterPro"/>
</dbReference>
<evidence type="ECO:0000256" key="2">
    <source>
        <dbReference type="ARBA" id="ARBA00022679"/>
    </source>
</evidence>
<sequence>MAEFGAADLLNCYAHGVFPMADSRDDPQTYLVDPEDRGIIPLDGLKVSKSLAKTVRNHRFEIKINTCFMDVVRACAAPRPGHEDTWINDTILALYEELHSMSHAHSVECW</sequence>
<dbReference type="GO" id="GO:0005737">
    <property type="term" value="C:cytoplasm"/>
    <property type="evidence" value="ECO:0007669"/>
    <property type="project" value="TreeGrafter"/>
</dbReference>
<dbReference type="Proteomes" id="UP000886042">
    <property type="component" value="Unassembled WGS sequence"/>
</dbReference>
<protein>
    <submittedName>
        <fullName evidence="4">Leucyl/phenylalanyl-tRNA--protein transferase</fullName>
    </submittedName>
</protein>
<evidence type="ECO:0000313" key="4">
    <source>
        <dbReference type="EMBL" id="HFB54821.1"/>
    </source>
</evidence>
<dbReference type="Pfam" id="PF03588">
    <property type="entry name" value="Leu_Phe_trans"/>
    <property type="match status" value="1"/>
</dbReference>
<dbReference type="InterPro" id="IPR042203">
    <property type="entry name" value="Leu/Phe-tRNA_Trfase_C"/>
</dbReference>
<keyword evidence="2 4" id="KW-0808">Transferase</keyword>
<dbReference type="SUPFAM" id="SSF55729">
    <property type="entry name" value="Acyl-CoA N-acyltransferases (Nat)"/>
    <property type="match status" value="1"/>
</dbReference>
<dbReference type="InterPro" id="IPR004616">
    <property type="entry name" value="Leu/Phe-tRNA_Trfase"/>
</dbReference>
<dbReference type="EMBL" id="DRMN01000184">
    <property type="protein sequence ID" value="HFB54821.1"/>
    <property type="molecule type" value="Genomic_DNA"/>
</dbReference>
<dbReference type="InterPro" id="IPR016181">
    <property type="entry name" value="Acyl_CoA_acyltransferase"/>
</dbReference>
<organism evidence="4">
    <name type="scientific">Hellea balneolensis</name>
    <dbReference type="NCBI Taxonomy" id="287478"/>
    <lineage>
        <taxon>Bacteria</taxon>
        <taxon>Pseudomonadati</taxon>
        <taxon>Pseudomonadota</taxon>
        <taxon>Alphaproteobacteria</taxon>
        <taxon>Maricaulales</taxon>
        <taxon>Robiginitomaculaceae</taxon>
        <taxon>Hellea</taxon>
    </lineage>
</organism>
<name>A0A7C3C8T3_9PROT</name>
<comment type="caution">
    <text evidence="4">The sequence shown here is derived from an EMBL/GenBank/DDBJ whole genome shotgun (WGS) entry which is preliminary data.</text>
</comment>
<evidence type="ECO:0000256" key="1">
    <source>
        <dbReference type="ARBA" id="ARBA00022490"/>
    </source>
</evidence>
<dbReference type="Gene3D" id="3.40.630.70">
    <property type="entry name" value="Leucyl/phenylalanyl-tRNA-protein transferase, C-terminal domain"/>
    <property type="match status" value="1"/>
</dbReference>
<accession>A0A7C3C8T3</accession>
<proteinExistence type="predicted"/>
<evidence type="ECO:0000256" key="3">
    <source>
        <dbReference type="ARBA" id="ARBA00023315"/>
    </source>
</evidence>
<keyword evidence="3" id="KW-0012">Acyltransferase</keyword>
<dbReference type="PANTHER" id="PTHR30098:SF2">
    <property type="entry name" value="LEUCYL_PHENYLALANYL-TRNA--PROTEIN TRANSFERASE"/>
    <property type="match status" value="1"/>
</dbReference>
<dbReference type="PANTHER" id="PTHR30098">
    <property type="entry name" value="LEUCYL/PHENYLALANYL-TRNA--PROTEIN TRANSFERASE"/>
    <property type="match status" value="1"/>
</dbReference>
<feature type="non-terminal residue" evidence="4">
    <location>
        <position position="110"/>
    </location>
</feature>
<gene>
    <name evidence="4" type="ORF">ENJ46_02765</name>
</gene>
<dbReference type="AlphaFoldDB" id="A0A7C3C8T3"/>
<keyword evidence="1" id="KW-0963">Cytoplasm</keyword>